<comment type="similarity">
    <text evidence="2">Belongs to the bacterial ribosomal protein bL33 family.</text>
</comment>
<dbReference type="PANTHER" id="PTHR47037">
    <property type="entry name" value="39S RIBOSOMAL PROTEIN L33, MITOCHONDRIAL"/>
    <property type="match status" value="1"/>
</dbReference>
<dbReference type="GO" id="GO:0005762">
    <property type="term" value="C:mitochondrial large ribosomal subunit"/>
    <property type="evidence" value="ECO:0007669"/>
    <property type="project" value="EnsemblFungi"/>
</dbReference>
<accession>W6MMG6</accession>
<reference evidence="7" key="2">
    <citation type="submission" date="2014-02" db="EMBL/GenBank/DDBJ databases">
        <title>Complete DNA sequence of /Kuraishia capsulata/ illustrates novel genomic features among budding yeasts (/Saccharomycotina/).</title>
        <authorList>
            <person name="Morales L."/>
            <person name="Noel B."/>
            <person name="Porcel B."/>
            <person name="Marcet-Houben M."/>
            <person name="Hullo M-F."/>
            <person name="Sacerdot C."/>
            <person name="Tekaia F."/>
            <person name="Leh-Louis V."/>
            <person name="Despons L."/>
            <person name="Khanna V."/>
            <person name="Aury J-M."/>
            <person name="Barbe V."/>
            <person name="Couloux A."/>
            <person name="Labadie K."/>
            <person name="Pelletier E."/>
            <person name="Souciet J-L."/>
            <person name="Boekhout T."/>
            <person name="Gabaldon T."/>
            <person name="Wincker P."/>
            <person name="Dujon B."/>
        </authorList>
    </citation>
    <scope>NUCLEOTIDE SEQUENCE</scope>
    <source>
        <strain evidence="7">CBS 1993</strain>
    </source>
</reference>
<dbReference type="OrthoDB" id="275534at2759"/>
<evidence type="ECO:0000256" key="6">
    <source>
        <dbReference type="ARBA" id="ARBA00035275"/>
    </source>
</evidence>
<evidence type="ECO:0000256" key="1">
    <source>
        <dbReference type="ARBA" id="ARBA00004173"/>
    </source>
</evidence>
<dbReference type="GO" id="GO:0006412">
    <property type="term" value="P:translation"/>
    <property type="evidence" value="ECO:0007669"/>
    <property type="project" value="InterPro"/>
</dbReference>
<dbReference type="GO" id="GO:0003735">
    <property type="term" value="F:structural constituent of ribosome"/>
    <property type="evidence" value="ECO:0007669"/>
    <property type="project" value="EnsemblFungi"/>
</dbReference>
<dbReference type="PANTHER" id="PTHR47037:SF1">
    <property type="entry name" value="LARGE RIBOSOMAL SUBUNIT PROTEIN BL33M"/>
    <property type="match status" value="1"/>
</dbReference>
<dbReference type="AlphaFoldDB" id="W6MMG6"/>
<dbReference type="Gene3D" id="2.20.28.120">
    <property type="entry name" value="Ribosomal protein L33"/>
    <property type="match status" value="1"/>
</dbReference>
<evidence type="ECO:0000256" key="3">
    <source>
        <dbReference type="ARBA" id="ARBA00022980"/>
    </source>
</evidence>
<dbReference type="EMBL" id="HG793128">
    <property type="protein sequence ID" value="CDK27741.1"/>
    <property type="molecule type" value="Genomic_DNA"/>
</dbReference>
<dbReference type="Proteomes" id="UP000019384">
    <property type="component" value="Unassembled WGS sequence"/>
</dbReference>
<reference evidence="7" key="1">
    <citation type="submission" date="2013-12" db="EMBL/GenBank/DDBJ databases">
        <authorList>
            <person name="Genoscope - CEA"/>
        </authorList>
    </citation>
    <scope>NUCLEOTIDE SEQUENCE</scope>
    <source>
        <strain evidence="7">CBS 1993</strain>
    </source>
</reference>
<dbReference type="InterPro" id="IPR011332">
    <property type="entry name" value="Ribosomal_zn-bd"/>
</dbReference>
<protein>
    <recommendedName>
        <fullName evidence="6">Large ribosomal subunit protein bL33m</fullName>
    </recommendedName>
</protein>
<proteinExistence type="inferred from homology"/>
<gene>
    <name evidence="7" type="ORF">KUCA_T00003720001</name>
</gene>
<sequence length="76" mass="8743">MAKAKSKNVIVKLISTAKTGITRTLLLPRQVGIVNQIKYDPIVKRHVLFVEAKKRKMGTQKKPLDFHRGAFDWKKK</sequence>
<comment type="subcellular location">
    <subcellularLocation>
        <location evidence="1">Mitochondrion</location>
    </subcellularLocation>
</comment>
<dbReference type="InterPro" id="IPR052008">
    <property type="entry name" value="Mitoribosomal_protein_bL33"/>
</dbReference>
<dbReference type="GeneID" id="34521122"/>
<evidence type="ECO:0000256" key="2">
    <source>
        <dbReference type="ARBA" id="ARBA00007596"/>
    </source>
</evidence>
<dbReference type="RefSeq" id="XP_022459734.1">
    <property type="nucleotide sequence ID" value="XM_022602164.1"/>
</dbReference>
<dbReference type="HOGENOM" id="CLU_190949_1_2_1"/>
<dbReference type="STRING" id="1382522.W6MMG6"/>
<dbReference type="SUPFAM" id="SSF57829">
    <property type="entry name" value="Zn-binding ribosomal proteins"/>
    <property type="match status" value="1"/>
</dbReference>
<evidence type="ECO:0000313" key="7">
    <source>
        <dbReference type="EMBL" id="CDK27741.1"/>
    </source>
</evidence>
<dbReference type="InterPro" id="IPR038584">
    <property type="entry name" value="Ribosomal_bL33_sf"/>
</dbReference>
<evidence type="ECO:0000313" key="8">
    <source>
        <dbReference type="Proteomes" id="UP000019384"/>
    </source>
</evidence>
<keyword evidence="5" id="KW-0687">Ribonucleoprotein</keyword>
<keyword evidence="8" id="KW-1185">Reference proteome</keyword>
<evidence type="ECO:0000256" key="4">
    <source>
        <dbReference type="ARBA" id="ARBA00023128"/>
    </source>
</evidence>
<keyword evidence="3" id="KW-0689">Ribosomal protein</keyword>
<evidence type="ECO:0000256" key="5">
    <source>
        <dbReference type="ARBA" id="ARBA00023274"/>
    </source>
</evidence>
<keyword evidence="4" id="KW-0496">Mitochondrion</keyword>
<name>W6MMG6_9ASCO</name>
<organism evidence="7 8">
    <name type="scientific">Kuraishia capsulata CBS 1993</name>
    <dbReference type="NCBI Taxonomy" id="1382522"/>
    <lineage>
        <taxon>Eukaryota</taxon>
        <taxon>Fungi</taxon>
        <taxon>Dikarya</taxon>
        <taxon>Ascomycota</taxon>
        <taxon>Saccharomycotina</taxon>
        <taxon>Pichiomycetes</taxon>
        <taxon>Pichiales</taxon>
        <taxon>Pichiaceae</taxon>
        <taxon>Kuraishia</taxon>
    </lineage>
</organism>